<dbReference type="SMART" id="SM01126">
    <property type="entry name" value="DDE_Tnp_IS1595"/>
    <property type="match status" value="1"/>
</dbReference>
<feature type="domain" description="ISXO2-like transposase" evidence="1">
    <location>
        <begin position="104"/>
        <end position="232"/>
    </location>
</feature>
<dbReference type="EnsemblMetazoa" id="AATE018161-RA">
    <property type="protein sequence ID" value="AATE018161-PA.1"/>
    <property type="gene ID" value="AATE018161"/>
</dbReference>
<evidence type="ECO:0000259" key="1">
    <source>
        <dbReference type="SMART" id="SM01126"/>
    </source>
</evidence>
<evidence type="ECO:0000313" key="2">
    <source>
        <dbReference type="EnsemblMetazoa" id="AATE018161-PA.1"/>
    </source>
</evidence>
<accession>A0A182JHF1</accession>
<proteinExistence type="predicted"/>
<dbReference type="PANTHER" id="PTHR47163:SF3">
    <property type="entry name" value="PROTEIN CBG18017"/>
    <property type="match status" value="1"/>
</dbReference>
<dbReference type="Pfam" id="PF12762">
    <property type="entry name" value="DDE_Tnp_IS1595"/>
    <property type="match status" value="1"/>
</dbReference>
<protein>
    <recommendedName>
        <fullName evidence="1">ISXO2-like transposase domain-containing protein</fullName>
    </recommendedName>
</protein>
<dbReference type="VEuPathDB" id="VectorBase:AATE018161"/>
<organism evidence="2">
    <name type="scientific">Anopheles atroparvus</name>
    <name type="common">European mosquito</name>
    <dbReference type="NCBI Taxonomy" id="41427"/>
    <lineage>
        <taxon>Eukaryota</taxon>
        <taxon>Metazoa</taxon>
        <taxon>Ecdysozoa</taxon>
        <taxon>Arthropoda</taxon>
        <taxon>Hexapoda</taxon>
        <taxon>Insecta</taxon>
        <taxon>Pterygota</taxon>
        <taxon>Neoptera</taxon>
        <taxon>Endopterygota</taxon>
        <taxon>Diptera</taxon>
        <taxon>Nematocera</taxon>
        <taxon>Culicoidea</taxon>
        <taxon>Culicidae</taxon>
        <taxon>Anophelinae</taxon>
        <taxon>Anopheles</taxon>
    </lineage>
</organism>
<dbReference type="PANTHER" id="PTHR47163">
    <property type="entry name" value="DDE_TNP_IS1595 DOMAIN-CONTAINING PROTEIN"/>
    <property type="match status" value="1"/>
</dbReference>
<dbReference type="EMBL" id="AXCP01009436">
    <property type="status" value="NOT_ANNOTATED_CDS"/>
    <property type="molecule type" value="Genomic_DNA"/>
</dbReference>
<dbReference type="InterPro" id="IPR024445">
    <property type="entry name" value="Tnp_ISXO2-like"/>
</dbReference>
<dbReference type="InterPro" id="IPR053164">
    <property type="entry name" value="IS1016-like_transposase"/>
</dbReference>
<name>A0A182JHF1_ANOAO</name>
<reference evidence="2" key="1">
    <citation type="submission" date="2022-08" db="UniProtKB">
        <authorList>
            <consortium name="EnsemblMetazoa"/>
        </authorList>
    </citation>
    <scope>IDENTIFICATION</scope>
    <source>
        <strain evidence="2">EBRO</strain>
    </source>
</reference>
<sequence>MAHAVLNSKQLNSILANQERAIKWLMDVGLLKQQHQCQKCGGAMKLKKVASGDQCRWICRKKTCTGTCSIRTGSIFFNSKCSLPYLTRLLFEWAHASTSARATVEAGIDNIKTTIAWFATHNRINATIGEVFLERTAVRSGPVLMAIAIRHVEPGTLIITDCWRGYNGLRDSPFRHATVNHSRNFVDPNDRSINTQRVENVWRWLKSFLRRRGTNIRSNFDSYLAEWAFRREHRGQVFDQLVAAIARQTAAGNIYVFFISFSFSSPCAT</sequence>
<dbReference type="AlphaFoldDB" id="A0A182JHF1"/>
<dbReference type="STRING" id="41427.A0A182JHF1"/>